<evidence type="ECO:0000256" key="6">
    <source>
        <dbReference type="SAM" id="SignalP"/>
    </source>
</evidence>
<dbReference type="GO" id="GO:0016020">
    <property type="term" value="C:membrane"/>
    <property type="evidence" value="ECO:0007669"/>
    <property type="project" value="UniProtKB-SubCell"/>
</dbReference>
<dbReference type="InterPro" id="IPR013783">
    <property type="entry name" value="Ig-like_fold"/>
</dbReference>
<accession>A0A9Q1BDR0</accession>
<evidence type="ECO:0000256" key="1">
    <source>
        <dbReference type="ARBA" id="ARBA00004370"/>
    </source>
</evidence>
<keyword evidence="9" id="KW-1185">Reference proteome</keyword>
<dbReference type="InterPro" id="IPR003599">
    <property type="entry name" value="Ig_sub"/>
</dbReference>
<dbReference type="InterPro" id="IPR036179">
    <property type="entry name" value="Ig-like_dom_sf"/>
</dbReference>
<sequence>MKLCHVVFIIFKVCNLQAEEHNTFSDQFYLDTRVPALTLREGTKVTLTCPKSSGSVVYITLILGERYVTLIDSSNVTDISHKYGFTETQSNKYAFAINSISRNDEGVYQCSNGLVSRTRAITVIYGPSERSPQCSSNYNSPIIFYDEINDDRPIVFNCSTERGKPPVTVKIYFNGQEVTSHLEITNETRTDKESMLTAHSLPQQVNDTLQNRHFVCNVTQQLPSPYDDYQGSCSFGPLHLLSGVSLSVSPSNVTVRDEDNVTLTCTSNVTGVKIEWNNIPSGKYIVTKYNRSSVLTVLSFKPASYGTIFVECIGSYGSRTVTANTSLFLMFNAEGHEDENYKKGANGILITLFVVLIVSTCIGILPVSMALCILRNKRKRKERPRETLPDNNILGEISTSGHSRGQETSINNTSNKTYTTTVRPESQDSEKVHVDNISTQIYHRTIVMDEPSPSNTKYYDISSKQTVLYDSSGYLIPDESENNGRANRLYDEIDR</sequence>
<dbReference type="OrthoDB" id="6159398at2759"/>
<dbReference type="Pfam" id="PF08205">
    <property type="entry name" value="C2-set_2"/>
    <property type="match status" value="1"/>
</dbReference>
<dbReference type="Gene3D" id="2.60.40.10">
    <property type="entry name" value="Immunoglobulins"/>
    <property type="match status" value="2"/>
</dbReference>
<dbReference type="Proteomes" id="UP001152320">
    <property type="component" value="Chromosome 21"/>
</dbReference>
<protein>
    <recommendedName>
        <fullName evidence="7">Immunoglobulin domain-containing protein</fullName>
    </recommendedName>
</protein>
<feature type="transmembrane region" description="Helical" evidence="5">
    <location>
        <begin position="348"/>
        <end position="374"/>
    </location>
</feature>
<keyword evidence="5" id="KW-0812">Transmembrane</keyword>
<dbReference type="SUPFAM" id="SSF48726">
    <property type="entry name" value="Immunoglobulin"/>
    <property type="match status" value="2"/>
</dbReference>
<evidence type="ECO:0000256" key="3">
    <source>
        <dbReference type="ARBA" id="ARBA00023157"/>
    </source>
</evidence>
<keyword evidence="2 5" id="KW-0472">Membrane</keyword>
<feature type="region of interest" description="Disordered" evidence="4">
    <location>
        <begin position="380"/>
        <end position="429"/>
    </location>
</feature>
<evidence type="ECO:0000313" key="9">
    <source>
        <dbReference type="Proteomes" id="UP001152320"/>
    </source>
</evidence>
<reference evidence="8" key="1">
    <citation type="submission" date="2021-10" db="EMBL/GenBank/DDBJ databases">
        <title>Tropical sea cucumber genome reveals ecological adaptation and Cuvierian tubules defense mechanism.</title>
        <authorList>
            <person name="Chen T."/>
        </authorList>
    </citation>
    <scope>NUCLEOTIDE SEQUENCE</scope>
    <source>
        <strain evidence="8">Nanhai2018</strain>
        <tissue evidence="8">Muscle</tissue>
    </source>
</reference>
<comment type="subcellular location">
    <subcellularLocation>
        <location evidence="1">Membrane</location>
    </subcellularLocation>
</comment>
<dbReference type="AlphaFoldDB" id="A0A9Q1BDR0"/>
<dbReference type="InterPro" id="IPR013162">
    <property type="entry name" value="CD80_C2-set"/>
</dbReference>
<feature type="chain" id="PRO_5040308773" description="Immunoglobulin domain-containing protein" evidence="6">
    <location>
        <begin position="19"/>
        <end position="495"/>
    </location>
</feature>
<feature type="domain" description="Immunoglobulin" evidence="7">
    <location>
        <begin position="250"/>
        <end position="328"/>
    </location>
</feature>
<keyword evidence="6" id="KW-0732">Signal</keyword>
<comment type="caution">
    <text evidence="8">The sequence shown here is derived from an EMBL/GenBank/DDBJ whole genome shotgun (WGS) entry which is preliminary data.</text>
</comment>
<evidence type="ECO:0000256" key="2">
    <source>
        <dbReference type="ARBA" id="ARBA00023136"/>
    </source>
</evidence>
<gene>
    <name evidence="8" type="ORF">HOLleu_38911</name>
</gene>
<dbReference type="SMART" id="SM00409">
    <property type="entry name" value="IG"/>
    <property type="match status" value="2"/>
</dbReference>
<name>A0A9Q1BDR0_HOLLE</name>
<evidence type="ECO:0000256" key="5">
    <source>
        <dbReference type="SAM" id="Phobius"/>
    </source>
</evidence>
<feature type="compositionally biased region" description="Polar residues" evidence="4">
    <location>
        <begin position="397"/>
        <end position="424"/>
    </location>
</feature>
<keyword evidence="5" id="KW-1133">Transmembrane helix</keyword>
<evidence type="ECO:0000259" key="7">
    <source>
        <dbReference type="SMART" id="SM00409"/>
    </source>
</evidence>
<organism evidence="8 9">
    <name type="scientific">Holothuria leucospilota</name>
    <name type="common">Black long sea cucumber</name>
    <name type="synonym">Mertensiothuria leucospilota</name>
    <dbReference type="NCBI Taxonomy" id="206669"/>
    <lineage>
        <taxon>Eukaryota</taxon>
        <taxon>Metazoa</taxon>
        <taxon>Echinodermata</taxon>
        <taxon>Eleutherozoa</taxon>
        <taxon>Echinozoa</taxon>
        <taxon>Holothuroidea</taxon>
        <taxon>Aspidochirotacea</taxon>
        <taxon>Aspidochirotida</taxon>
        <taxon>Holothuriidae</taxon>
        <taxon>Holothuria</taxon>
    </lineage>
</organism>
<keyword evidence="3" id="KW-1015">Disulfide bond</keyword>
<feature type="domain" description="Immunoglobulin" evidence="7">
    <location>
        <begin position="34"/>
        <end position="124"/>
    </location>
</feature>
<feature type="signal peptide" evidence="6">
    <location>
        <begin position="1"/>
        <end position="18"/>
    </location>
</feature>
<dbReference type="EMBL" id="JAIZAY010000021">
    <property type="protein sequence ID" value="KAJ8021648.1"/>
    <property type="molecule type" value="Genomic_DNA"/>
</dbReference>
<evidence type="ECO:0000313" key="8">
    <source>
        <dbReference type="EMBL" id="KAJ8021648.1"/>
    </source>
</evidence>
<proteinExistence type="predicted"/>
<evidence type="ECO:0000256" key="4">
    <source>
        <dbReference type="SAM" id="MobiDB-lite"/>
    </source>
</evidence>